<dbReference type="NCBIfam" id="TIGR01400">
    <property type="entry name" value="fliR"/>
    <property type="match status" value="1"/>
</dbReference>
<dbReference type="InterPro" id="IPR002010">
    <property type="entry name" value="T3SS_IM_R"/>
</dbReference>
<evidence type="ECO:0000256" key="7">
    <source>
        <dbReference type="ARBA" id="ARBA00023136"/>
    </source>
</evidence>
<dbReference type="Pfam" id="PF01311">
    <property type="entry name" value="Bac_export_1"/>
    <property type="match status" value="1"/>
</dbReference>
<keyword evidence="11" id="KW-0969">Cilium</keyword>
<evidence type="ECO:0000256" key="10">
    <source>
        <dbReference type="RuleBase" id="RU362071"/>
    </source>
</evidence>
<keyword evidence="5 10" id="KW-0812">Transmembrane</keyword>
<name>A0ABS2MMI3_9FIRM</name>
<gene>
    <name evidence="11" type="ORF">JOC49_000109</name>
</gene>
<feature type="transmembrane region" description="Helical" evidence="10">
    <location>
        <begin position="7"/>
        <end position="28"/>
    </location>
</feature>
<dbReference type="Proteomes" id="UP000767854">
    <property type="component" value="Unassembled WGS sequence"/>
</dbReference>
<feature type="transmembrane region" description="Helical" evidence="10">
    <location>
        <begin position="40"/>
        <end position="64"/>
    </location>
</feature>
<evidence type="ECO:0000256" key="6">
    <source>
        <dbReference type="ARBA" id="ARBA00022989"/>
    </source>
</evidence>
<keyword evidence="11" id="KW-0966">Cell projection</keyword>
<keyword evidence="7 10" id="KW-0472">Membrane</keyword>
<comment type="similarity">
    <text evidence="2 10">Belongs to the FliR/MopE/SpaR family.</text>
</comment>
<comment type="subcellular location">
    <subcellularLocation>
        <location evidence="10">Cell membrane</location>
        <topology evidence="10">Multi-pass membrane protein</topology>
    </subcellularLocation>
    <subcellularLocation>
        <location evidence="10">Bacterial flagellum basal body</location>
    </subcellularLocation>
</comment>
<evidence type="ECO:0000256" key="2">
    <source>
        <dbReference type="ARBA" id="ARBA00009772"/>
    </source>
</evidence>
<keyword evidence="6 10" id="KW-1133">Transmembrane helix</keyword>
<feature type="transmembrane region" description="Helical" evidence="10">
    <location>
        <begin position="175"/>
        <end position="197"/>
    </location>
</feature>
<feature type="transmembrane region" description="Helical" evidence="10">
    <location>
        <begin position="118"/>
        <end position="138"/>
    </location>
</feature>
<evidence type="ECO:0000256" key="9">
    <source>
        <dbReference type="NCBIfam" id="TIGR01400"/>
    </source>
</evidence>
<feature type="transmembrane region" description="Helical" evidence="10">
    <location>
        <begin position="150"/>
        <end position="169"/>
    </location>
</feature>
<evidence type="ECO:0000313" key="11">
    <source>
        <dbReference type="EMBL" id="MBM7560600.1"/>
    </source>
</evidence>
<keyword evidence="4 10" id="KW-1003">Cell membrane</keyword>
<keyword evidence="8 10" id="KW-0975">Bacterial flagellum</keyword>
<accession>A0ABS2MMI3</accession>
<evidence type="ECO:0000256" key="8">
    <source>
        <dbReference type="ARBA" id="ARBA00023143"/>
    </source>
</evidence>
<organism evidence="11 12">
    <name type="scientific">Fusibacter tunisiensis</name>
    <dbReference type="NCBI Taxonomy" id="1008308"/>
    <lineage>
        <taxon>Bacteria</taxon>
        <taxon>Bacillati</taxon>
        <taxon>Bacillota</taxon>
        <taxon>Clostridia</taxon>
        <taxon>Eubacteriales</taxon>
        <taxon>Eubacteriales Family XII. Incertae Sedis</taxon>
        <taxon>Fusibacter</taxon>
    </lineage>
</organism>
<comment type="caution">
    <text evidence="11">The sequence shown here is derived from an EMBL/GenBank/DDBJ whole genome shotgun (WGS) entry which is preliminary data.</text>
</comment>
<dbReference type="EMBL" id="JAFBDT010000001">
    <property type="protein sequence ID" value="MBM7560600.1"/>
    <property type="molecule type" value="Genomic_DNA"/>
</dbReference>
<keyword evidence="12" id="KW-1185">Reference proteome</keyword>
<evidence type="ECO:0000313" key="12">
    <source>
        <dbReference type="Proteomes" id="UP000767854"/>
    </source>
</evidence>
<feature type="transmembrane region" description="Helical" evidence="10">
    <location>
        <begin position="76"/>
        <end position="98"/>
    </location>
</feature>
<evidence type="ECO:0000256" key="4">
    <source>
        <dbReference type="ARBA" id="ARBA00022475"/>
    </source>
</evidence>
<sequence>MLYSVPVLDLILVAARMGGMIFTAPFFGSRNYPAPLRIGLMFFLAILINPLISSTVVYDVSTFLDLGAKIVSELMIGVFVGFVLTLYWNFIYFAGDIIDRDIGFSMVNVVNPMDESQIPITANLFYIFATLIFVQLDFHHELITAMTVSFERIPLGFSFFSVTSFPILLDALRETFVIGFQIAAPFVITVLISNIILGLLAKAMPGMNVFILGMPFKIFFGFLLFIILMPFYYEIFAEVIGHGFKYVTQFFNLFP</sequence>
<evidence type="ECO:0000256" key="5">
    <source>
        <dbReference type="ARBA" id="ARBA00022692"/>
    </source>
</evidence>
<proteinExistence type="inferred from homology"/>
<dbReference type="InterPro" id="IPR006303">
    <property type="entry name" value="FliR"/>
</dbReference>
<dbReference type="PANTHER" id="PTHR30065">
    <property type="entry name" value="FLAGELLAR BIOSYNTHETIC PROTEIN FLIR"/>
    <property type="match status" value="1"/>
</dbReference>
<evidence type="ECO:0000256" key="1">
    <source>
        <dbReference type="ARBA" id="ARBA00002578"/>
    </source>
</evidence>
<feature type="transmembrane region" description="Helical" evidence="10">
    <location>
        <begin position="209"/>
        <end position="233"/>
    </location>
</feature>
<reference evidence="11 12" key="1">
    <citation type="submission" date="2021-01" db="EMBL/GenBank/DDBJ databases">
        <title>Genomic Encyclopedia of Type Strains, Phase IV (KMG-IV): sequencing the most valuable type-strain genomes for metagenomic binning, comparative biology and taxonomic classification.</title>
        <authorList>
            <person name="Goeker M."/>
        </authorList>
    </citation>
    <scope>NUCLEOTIDE SEQUENCE [LARGE SCALE GENOMIC DNA]</scope>
    <source>
        <strain evidence="11 12">DSM 24436</strain>
    </source>
</reference>
<comment type="function">
    <text evidence="1 10">Role in flagellar biosynthesis.</text>
</comment>
<dbReference type="PANTHER" id="PTHR30065:SF1">
    <property type="entry name" value="SURFACE PRESENTATION OF ANTIGENS PROTEIN SPAR"/>
    <property type="match status" value="1"/>
</dbReference>
<protein>
    <recommendedName>
        <fullName evidence="3 9">Flagellar biosynthetic protein FliR</fullName>
    </recommendedName>
</protein>
<keyword evidence="11" id="KW-0282">Flagellum</keyword>
<evidence type="ECO:0000256" key="3">
    <source>
        <dbReference type="ARBA" id="ARBA00021717"/>
    </source>
</evidence>
<dbReference type="PRINTS" id="PR00953">
    <property type="entry name" value="TYPE3IMRPROT"/>
</dbReference>